<dbReference type="InterPro" id="IPR014975">
    <property type="entry name" value="DUF1836"/>
</dbReference>
<dbReference type="AlphaFoldDB" id="A0A9D2NLM3"/>
<dbReference type="Pfam" id="PF08876">
    <property type="entry name" value="DUF1836"/>
    <property type="match status" value="1"/>
</dbReference>
<accession>A0A9D2NLM3</accession>
<comment type="caution">
    <text evidence="1">The sequence shown here is derived from an EMBL/GenBank/DDBJ whole genome shotgun (WGS) entry which is preliminary data.</text>
</comment>
<reference evidence="1" key="2">
    <citation type="submission" date="2021-04" db="EMBL/GenBank/DDBJ databases">
        <authorList>
            <person name="Gilroy R."/>
        </authorList>
    </citation>
    <scope>NUCLEOTIDE SEQUENCE</scope>
    <source>
        <strain evidence="1">ChiW19-954</strain>
    </source>
</reference>
<dbReference type="PANTHER" id="PTHR40056">
    <property type="entry name" value="HYPOTHETICAL CYTOSOLIC PROTEIN"/>
    <property type="match status" value="1"/>
</dbReference>
<evidence type="ECO:0000313" key="1">
    <source>
        <dbReference type="EMBL" id="HJC33656.1"/>
    </source>
</evidence>
<organism evidence="1 2">
    <name type="scientific">Candidatus Mediterraneibacter faecipullorum</name>
    <dbReference type="NCBI Taxonomy" id="2838670"/>
    <lineage>
        <taxon>Bacteria</taxon>
        <taxon>Bacillati</taxon>
        <taxon>Bacillota</taxon>
        <taxon>Clostridia</taxon>
        <taxon>Lachnospirales</taxon>
        <taxon>Lachnospiraceae</taxon>
        <taxon>Mediterraneibacter</taxon>
    </lineage>
</organism>
<evidence type="ECO:0000313" key="2">
    <source>
        <dbReference type="Proteomes" id="UP000823890"/>
    </source>
</evidence>
<dbReference type="InterPro" id="IPR009061">
    <property type="entry name" value="DNA-bd_dom_put_sf"/>
</dbReference>
<proteinExistence type="predicted"/>
<protein>
    <submittedName>
        <fullName evidence="1">DUF1836 domain-containing protein</fullName>
    </submittedName>
</protein>
<dbReference type="Proteomes" id="UP000823890">
    <property type="component" value="Unassembled WGS sequence"/>
</dbReference>
<name>A0A9D2NLM3_9FIRM</name>
<dbReference type="PANTHER" id="PTHR40056:SF1">
    <property type="entry name" value="DUF1836 DOMAIN-CONTAINING PROTEIN"/>
    <property type="match status" value="1"/>
</dbReference>
<reference evidence="1" key="1">
    <citation type="journal article" date="2021" name="PeerJ">
        <title>Extensive microbial diversity within the chicken gut microbiome revealed by metagenomics and culture.</title>
        <authorList>
            <person name="Gilroy R."/>
            <person name="Ravi A."/>
            <person name="Getino M."/>
            <person name="Pursley I."/>
            <person name="Horton D.L."/>
            <person name="Alikhan N.F."/>
            <person name="Baker D."/>
            <person name="Gharbi K."/>
            <person name="Hall N."/>
            <person name="Watson M."/>
            <person name="Adriaenssens E.M."/>
            <person name="Foster-Nyarko E."/>
            <person name="Jarju S."/>
            <person name="Secka A."/>
            <person name="Antonio M."/>
            <person name="Oren A."/>
            <person name="Chaudhuri R.R."/>
            <person name="La Ragione R."/>
            <person name="Hildebrand F."/>
            <person name="Pallen M.J."/>
        </authorList>
    </citation>
    <scope>NUCLEOTIDE SEQUENCE</scope>
    <source>
        <strain evidence="1">ChiW19-954</strain>
    </source>
</reference>
<dbReference type="SUPFAM" id="SSF46955">
    <property type="entry name" value="Putative DNA-binding domain"/>
    <property type="match status" value="1"/>
</dbReference>
<dbReference type="EMBL" id="DWWO01000040">
    <property type="protein sequence ID" value="HJC33656.1"/>
    <property type="molecule type" value="Genomic_DNA"/>
</dbReference>
<gene>
    <name evidence="1" type="ORF">H9758_03585</name>
</gene>
<sequence length="201" mass="23714">MKIDTNDILNSILDSLDHVDYIRPEEIPNIDLYMDQVTTFMDEHFSSTKRYTEDKILTKTMINNYTKNNLLPPSVKKKYSREHMLLLILIYYFKNILSIKDIETVLEPLREKYFSTDSALQLSDIYREVCEMEKSRIEPMKASVREAYGKSQSSFENVPDGEEKDKLQLFTFICSLSFDVYLKKMMIEKIVDELASKDKKE</sequence>